<dbReference type="Proteomes" id="UP000025241">
    <property type="component" value="Chromosome I"/>
</dbReference>
<dbReference type="KEGG" id="pkc:PKB_4415"/>
<keyword evidence="2" id="KW-1185">Reference proteome</keyword>
<evidence type="ECO:0000313" key="2">
    <source>
        <dbReference type="Proteomes" id="UP000025241"/>
    </source>
</evidence>
<evidence type="ECO:0000313" key="1">
    <source>
        <dbReference type="EMBL" id="CDF85740.1"/>
    </source>
</evidence>
<dbReference type="AlphaFoldDB" id="A0A024HL13"/>
<reference evidence="1 2" key="1">
    <citation type="submission" date="2013-03" db="EMBL/GenBank/DDBJ databases">
        <authorList>
            <person name="Linke B."/>
        </authorList>
    </citation>
    <scope>NUCLEOTIDE SEQUENCE [LARGE SCALE GENOMIC DNA]</scope>
    <source>
        <strain evidence="1 2">B13</strain>
    </source>
</reference>
<accession>A0A024HL13</accession>
<dbReference type="HOGENOM" id="CLU_3331758_0_0_6"/>
<proteinExistence type="predicted"/>
<gene>
    <name evidence="1" type="ORF">PKB_4415</name>
</gene>
<dbReference type="EMBL" id="HG322950">
    <property type="protein sequence ID" value="CDF85740.1"/>
    <property type="molecule type" value="Genomic_DNA"/>
</dbReference>
<reference evidence="1 2" key="2">
    <citation type="submission" date="2014-05" db="EMBL/GenBank/DDBJ databases">
        <title>Genome sequence of the 3-chlorobenzoate degrading bacterium Pseudomonas knackmussii B13 shows multiple evidence for horizontal gene transfer.</title>
        <authorList>
            <person name="Miyazaki R."/>
            <person name="Bertelli C."/>
            <person name="Falquet L."/>
            <person name="Robinson-Rechavi M."/>
            <person name="Gharib W."/>
            <person name="Roy S."/>
            <person name="Van der Meer J.R."/>
        </authorList>
    </citation>
    <scope>NUCLEOTIDE SEQUENCE [LARGE SCALE GENOMIC DNA]</scope>
    <source>
        <strain evidence="1 2">B13</strain>
    </source>
</reference>
<sequence length="38" mass="4547">MRVSVITFVFVKNAFFVCLEIFDFSERFRNPLMSLQKS</sequence>
<organism evidence="1 2">
    <name type="scientific">Pseudomonas knackmussii (strain DSM 6978 / CCUG 54928 / LMG 23759 / B13)</name>
    <dbReference type="NCBI Taxonomy" id="1301098"/>
    <lineage>
        <taxon>Bacteria</taxon>
        <taxon>Pseudomonadati</taxon>
        <taxon>Pseudomonadota</taxon>
        <taxon>Gammaproteobacteria</taxon>
        <taxon>Pseudomonadales</taxon>
        <taxon>Pseudomonadaceae</taxon>
        <taxon>Pseudomonas</taxon>
    </lineage>
</organism>
<protein>
    <submittedName>
        <fullName evidence="1">Uncharacterized protein</fullName>
    </submittedName>
</protein>
<name>A0A024HL13_PSEKB</name>